<proteinExistence type="predicted"/>
<evidence type="ECO:0000259" key="1">
    <source>
        <dbReference type="Pfam" id="PF13439"/>
    </source>
</evidence>
<dbReference type="RefSeq" id="WP_120540549.1">
    <property type="nucleotide sequence ID" value="NZ_RAVZ01000053.1"/>
</dbReference>
<keyword evidence="3" id="KW-1185">Reference proteome</keyword>
<dbReference type="EMBL" id="RAVZ01000053">
    <property type="protein sequence ID" value="RKG90654.1"/>
    <property type="molecule type" value="Genomic_DNA"/>
</dbReference>
<sequence>MTAPAPRIAFAIETTLGNSVFLQNLQRAMARRNDITPVWLPIDEHVDDVWEQLPLVRSRLSVRGGLRTRSALQQALAQEPVDASVVHTQRMAHLAHDFMRRVPSVISTDATPSGLEDYLRYYGMRSQHAGWLGRAKNLLHRRTYALAKGMLSFSEFTKRSLVTEYGVPDARVHVVWPSVDTTLWRPAPEQRPRDGVVRLLFVGGDLGRKGGEFLLRWARETRQRDWQLDMVTSAPFEAPLGVRVHVGVQPNSSELIGLAQAADLFVLPTLADMSSWAIAEAKSAGLAVVTTPSGGVGELVRDGVDGRIVPVGDYEALANALDTLVADPGALQAMGRESRRMAEEHMDMDATCSRMIAFIRHVTGV</sequence>
<dbReference type="AlphaFoldDB" id="A0A3A8JEI7"/>
<accession>A0A3A8JEI7</accession>
<protein>
    <submittedName>
        <fullName evidence="2">Glycosyltransferase</fullName>
    </submittedName>
</protein>
<organism evidence="2 3">
    <name type="scientific">Corallococcus terminator</name>
    <dbReference type="NCBI Taxonomy" id="2316733"/>
    <lineage>
        <taxon>Bacteria</taxon>
        <taxon>Pseudomonadati</taxon>
        <taxon>Myxococcota</taxon>
        <taxon>Myxococcia</taxon>
        <taxon>Myxococcales</taxon>
        <taxon>Cystobacterineae</taxon>
        <taxon>Myxococcaceae</taxon>
        <taxon>Corallococcus</taxon>
    </lineage>
</organism>
<name>A0A3A8JEI7_9BACT</name>
<evidence type="ECO:0000313" key="3">
    <source>
        <dbReference type="Proteomes" id="UP000268094"/>
    </source>
</evidence>
<keyword evidence="2" id="KW-0808">Transferase</keyword>
<comment type="caution">
    <text evidence="2">The sequence shown here is derived from an EMBL/GenBank/DDBJ whole genome shotgun (WGS) entry which is preliminary data.</text>
</comment>
<dbReference type="InterPro" id="IPR028098">
    <property type="entry name" value="Glyco_trans_4-like_N"/>
</dbReference>
<gene>
    <name evidence="2" type="ORF">D7V88_10860</name>
</gene>
<dbReference type="OrthoDB" id="9814639at2"/>
<dbReference type="GO" id="GO:0016757">
    <property type="term" value="F:glycosyltransferase activity"/>
    <property type="evidence" value="ECO:0007669"/>
    <property type="project" value="UniProtKB-ARBA"/>
</dbReference>
<dbReference type="Pfam" id="PF13692">
    <property type="entry name" value="Glyco_trans_1_4"/>
    <property type="match status" value="1"/>
</dbReference>
<dbReference type="PANTHER" id="PTHR12526:SF590">
    <property type="entry name" value="ALPHA-MALTOSE-1-PHOSPHATE SYNTHASE"/>
    <property type="match status" value="1"/>
</dbReference>
<dbReference type="Gene3D" id="3.40.50.2000">
    <property type="entry name" value="Glycogen Phosphorylase B"/>
    <property type="match status" value="2"/>
</dbReference>
<dbReference type="Proteomes" id="UP000268094">
    <property type="component" value="Unassembled WGS sequence"/>
</dbReference>
<feature type="domain" description="Glycosyltransferase subfamily 4-like N-terminal" evidence="1">
    <location>
        <begin position="21"/>
        <end position="182"/>
    </location>
</feature>
<dbReference type="CDD" id="cd03801">
    <property type="entry name" value="GT4_PimA-like"/>
    <property type="match status" value="1"/>
</dbReference>
<reference evidence="3" key="1">
    <citation type="submission" date="2018-09" db="EMBL/GenBank/DDBJ databases">
        <authorList>
            <person name="Livingstone P.G."/>
            <person name="Whitworth D.E."/>
        </authorList>
    </citation>
    <scope>NUCLEOTIDE SEQUENCE [LARGE SCALE GENOMIC DNA]</scope>
    <source>
        <strain evidence="3">CA054A</strain>
    </source>
</reference>
<dbReference type="PANTHER" id="PTHR12526">
    <property type="entry name" value="GLYCOSYLTRANSFERASE"/>
    <property type="match status" value="1"/>
</dbReference>
<evidence type="ECO:0000313" key="2">
    <source>
        <dbReference type="EMBL" id="RKG90654.1"/>
    </source>
</evidence>
<dbReference type="SUPFAM" id="SSF53756">
    <property type="entry name" value="UDP-Glycosyltransferase/glycogen phosphorylase"/>
    <property type="match status" value="1"/>
</dbReference>
<dbReference type="Pfam" id="PF13439">
    <property type="entry name" value="Glyco_transf_4"/>
    <property type="match status" value="1"/>
</dbReference>